<name>A0A7K6BBK0_UPUEP</name>
<reference evidence="9 10" key="1">
    <citation type="submission" date="2019-09" db="EMBL/GenBank/DDBJ databases">
        <title>Bird 10,000 Genomes (B10K) Project - Family phase.</title>
        <authorList>
            <person name="Zhang G."/>
        </authorList>
    </citation>
    <scope>NUCLEOTIDE SEQUENCE [LARGE SCALE GENOMIC DNA]</scope>
    <source>
        <strain evidence="9">B10K-DU-012-37</strain>
    </source>
</reference>
<dbReference type="GO" id="GO:0060271">
    <property type="term" value="P:cilium assembly"/>
    <property type="evidence" value="ECO:0007669"/>
    <property type="project" value="TreeGrafter"/>
</dbReference>
<evidence type="ECO:0000256" key="4">
    <source>
        <dbReference type="ARBA" id="ARBA00023212"/>
    </source>
</evidence>
<keyword evidence="2" id="KW-0963">Cytoplasm</keyword>
<evidence type="ECO:0000313" key="10">
    <source>
        <dbReference type="Proteomes" id="UP000544127"/>
    </source>
</evidence>
<dbReference type="InterPro" id="IPR010796">
    <property type="entry name" value="C2_B9-type_dom"/>
</dbReference>
<keyword evidence="3" id="KW-0970">Cilium biogenesis/degradation</keyword>
<evidence type="ECO:0000256" key="2">
    <source>
        <dbReference type="ARBA" id="ARBA00022490"/>
    </source>
</evidence>
<sequence length="85" mass="9115">LGYGACQVPATPGLHAVTCVTWVPREGSWRQRLSQRFVGGGPQLCAPELAAGASDRFRLWTESSGTVHLQLGVLLRNFGCYGVEA</sequence>
<comment type="subcellular location">
    <subcellularLocation>
        <location evidence="1">Cytoplasm</location>
        <location evidence="1">Cytoskeleton</location>
        <location evidence="1">Cilium basal body</location>
    </subcellularLocation>
</comment>
<dbReference type="GO" id="GO:0036038">
    <property type="term" value="C:MKS complex"/>
    <property type="evidence" value="ECO:0007669"/>
    <property type="project" value="TreeGrafter"/>
</dbReference>
<evidence type="ECO:0000256" key="3">
    <source>
        <dbReference type="ARBA" id="ARBA00022794"/>
    </source>
</evidence>
<dbReference type="AlphaFoldDB" id="A0A7K6BBK0"/>
<evidence type="ECO:0000256" key="7">
    <source>
        <dbReference type="ARBA" id="ARBA00038411"/>
    </source>
</evidence>
<feature type="non-terminal residue" evidence="9">
    <location>
        <position position="1"/>
    </location>
</feature>
<gene>
    <name evidence="9" type="primary">B9d2</name>
    <name evidence="9" type="ORF">UPUEPO_R15247</name>
</gene>
<proteinExistence type="inferred from homology"/>
<dbReference type="EMBL" id="VZRI01011909">
    <property type="protein sequence ID" value="NWU99738.1"/>
    <property type="molecule type" value="Genomic_DNA"/>
</dbReference>
<dbReference type="OrthoDB" id="184109at2759"/>
<evidence type="ECO:0000256" key="1">
    <source>
        <dbReference type="ARBA" id="ARBA00004120"/>
    </source>
</evidence>
<dbReference type="Pfam" id="PF07162">
    <property type="entry name" value="B9-C2"/>
    <property type="match status" value="1"/>
</dbReference>
<evidence type="ECO:0000313" key="9">
    <source>
        <dbReference type="EMBL" id="NWU99738.1"/>
    </source>
</evidence>
<dbReference type="PANTHER" id="PTHR12968">
    <property type="entry name" value="B9 DOMAIN-CONTAINING"/>
    <property type="match status" value="1"/>
</dbReference>
<dbReference type="PROSITE" id="PS51381">
    <property type="entry name" value="C2_B9"/>
    <property type="match status" value="1"/>
</dbReference>
<comment type="caution">
    <text evidence="9">The sequence shown here is derived from an EMBL/GenBank/DDBJ whole genome shotgun (WGS) entry which is preliminary data.</text>
</comment>
<dbReference type="PANTHER" id="PTHR12968:SF2">
    <property type="entry name" value="B9 DOMAIN-CONTAINING PROTEIN 2"/>
    <property type="match status" value="1"/>
</dbReference>
<accession>A0A7K6BBK0</accession>
<protein>
    <recommendedName>
        <fullName evidence="8">B9 domain-containing protein 2</fullName>
    </recommendedName>
</protein>
<comment type="similarity">
    <text evidence="7">Belongs to the B9D family.</text>
</comment>
<feature type="non-terminal residue" evidence="9">
    <location>
        <position position="85"/>
    </location>
</feature>
<organism evidence="9 10">
    <name type="scientific">Upupa epops</name>
    <name type="common">Eurasian hoopoe</name>
    <dbReference type="NCBI Taxonomy" id="57439"/>
    <lineage>
        <taxon>Eukaryota</taxon>
        <taxon>Metazoa</taxon>
        <taxon>Chordata</taxon>
        <taxon>Craniata</taxon>
        <taxon>Vertebrata</taxon>
        <taxon>Euteleostomi</taxon>
        <taxon>Archelosauria</taxon>
        <taxon>Archosauria</taxon>
        <taxon>Dinosauria</taxon>
        <taxon>Saurischia</taxon>
        <taxon>Theropoda</taxon>
        <taxon>Coelurosauria</taxon>
        <taxon>Aves</taxon>
        <taxon>Neognathae</taxon>
        <taxon>Neoaves</taxon>
        <taxon>Telluraves</taxon>
        <taxon>Coraciimorphae</taxon>
        <taxon>Bucerotiformes</taxon>
        <taxon>Upupidae</taxon>
        <taxon>Upupa</taxon>
    </lineage>
</organism>
<keyword evidence="10" id="KW-1185">Reference proteome</keyword>
<comment type="function">
    <text evidence="6">Component of the tectonic-like complex, a complex localized at the transition zone of primary cilia and acting as a barrier that prevents diffusion of transmembrane proteins between the cilia and plasma membranes.</text>
</comment>
<evidence type="ECO:0000256" key="5">
    <source>
        <dbReference type="ARBA" id="ARBA00023273"/>
    </source>
</evidence>
<evidence type="ECO:0000256" key="6">
    <source>
        <dbReference type="ARBA" id="ARBA00037672"/>
    </source>
</evidence>
<keyword evidence="5" id="KW-0966">Cell projection</keyword>
<dbReference type="Proteomes" id="UP000544127">
    <property type="component" value="Unassembled WGS sequence"/>
</dbReference>
<keyword evidence="4" id="KW-0206">Cytoskeleton</keyword>
<evidence type="ECO:0000256" key="8">
    <source>
        <dbReference type="ARBA" id="ARBA00039272"/>
    </source>
</evidence>